<protein>
    <recommendedName>
        <fullName evidence="7">Ribosomal RNA small subunit methyltransferase A</fullName>
        <ecNumber evidence="7">2.1.1.182</ecNumber>
    </recommendedName>
    <alternativeName>
        <fullName evidence="7">16S rRNA (adenine(1518)-N(6)/adenine(1519)-N(6))-dimethyltransferase</fullName>
    </alternativeName>
    <alternativeName>
        <fullName evidence="7">16S rRNA dimethyladenosine transferase</fullName>
    </alternativeName>
    <alternativeName>
        <fullName evidence="7">16S rRNA dimethylase</fullName>
    </alternativeName>
    <alternativeName>
        <fullName evidence="7">S-adenosylmethionine-6-N', N'-adenosyl(rRNA) dimethyltransferase</fullName>
    </alternativeName>
</protein>
<evidence type="ECO:0000256" key="5">
    <source>
        <dbReference type="ARBA" id="ARBA00022691"/>
    </source>
</evidence>
<reference evidence="10 11" key="1">
    <citation type="submission" date="2017-07" db="EMBL/GenBank/DDBJ databases">
        <title>Prevalence of linear plasmids in Cutibacterium (Propionibacterium) acnes isolates obtained from prostatic tissue.</title>
        <authorList>
            <person name="Davidsson S."/>
            <person name="Carlsson J."/>
            <person name="Molling P."/>
            <person name="Andren O."/>
            <person name="Andersson S.-O."/>
            <person name="Brzuszkiewicz E."/>
            <person name="Poehlein A."/>
            <person name="Al-Zeer M."/>
            <person name="Brinkmann V."/>
            <person name="Scavenius C."/>
            <person name="Nazipi S."/>
            <person name="Soderquist B."/>
            <person name="Bruggemann H."/>
        </authorList>
    </citation>
    <scope>NUCLEOTIDE SEQUENCE [LARGE SCALE GENOMIC DNA]</scope>
    <source>
        <strain evidence="10 11">DSM 753</strain>
    </source>
</reference>
<feature type="binding site" evidence="7 8">
    <location>
        <position position="125"/>
    </location>
    <ligand>
        <name>S-adenosyl-L-methionine</name>
        <dbReference type="ChEBI" id="CHEBI:59789"/>
    </ligand>
</feature>
<dbReference type="PROSITE" id="PS51689">
    <property type="entry name" value="SAM_RNA_A_N6_MT"/>
    <property type="match status" value="1"/>
</dbReference>
<gene>
    <name evidence="7" type="primary">rsmA</name>
    <name evidence="7" type="synonym">ksgA</name>
    <name evidence="10" type="ORF">CH238_02855</name>
</gene>
<evidence type="ECO:0000313" key="11">
    <source>
        <dbReference type="Proteomes" id="UP000220611"/>
    </source>
</evidence>
<feature type="domain" description="Ribosomal RNA adenine methylase transferase N-terminal" evidence="9">
    <location>
        <begin position="35"/>
        <end position="210"/>
    </location>
</feature>
<comment type="function">
    <text evidence="7">Specifically dimethylates two adjacent adenosines (A1518 and A1519) in the loop of a conserved hairpin near the 3'-end of 16S rRNA in the 30S particle. May play a critical role in biogenesis of 30S subunits.</text>
</comment>
<feature type="binding site" evidence="7 8">
    <location>
        <position position="76"/>
    </location>
    <ligand>
        <name>S-adenosyl-L-methionine</name>
        <dbReference type="ChEBI" id="CHEBI:59789"/>
    </ligand>
</feature>
<comment type="caution">
    <text evidence="10">The sequence shown here is derived from an EMBL/GenBank/DDBJ whole genome shotgun (WGS) entry which is preliminary data.</text>
</comment>
<dbReference type="InterPro" id="IPR011530">
    <property type="entry name" value="rRNA_adenine_dimethylase"/>
</dbReference>
<dbReference type="EC" id="2.1.1.182" evidence="7"/>
<dbReference type="SUPFAM" id="SSF53335">
    <property type="entry name" value="S-adenosyl-L-methionine-dependent methyltransferases"/>
    <property type="match status" value="1"/>
</dbReference>
<name>A0A855A7X9_9FIRM</name>
<feature type="binding site" evidence="7 8">
    <location>
        <position position="30"/>
    </location>
    <ligand>
        <name>S-adenosyl-L-methionine</name>
        <dbReference type="ChEBI" id="CHEBI:59789"/>
    </ligand>
</feature>
<accession>A0A855A7X9</accession>
<evidence type="ECO:0000256" key="6">
    <source>
        <dbReference type="ARBA" id="ARBA00022884"/>
    </source>
</evidence>
<dbReference type="OrthoDB" id="9814755at2"/>
<dbReference type="AlphaFoldDB" id="A0A855A7X9"/>
<dbReference type="InterPro" id="IPR029063">
    <property type="entry name" value="SAM-dependent_MTases_sf"/>
</dbReference>
<comment type="similarity">
    <text evidence="7">Belongs to the class I-like SAM-binding methyltransferase superfamily. rRNA adenine N(6)-methyltransferase family. RsmA subfamily.</text>
</comment>
<feature type="binding site" evidence="7 8">
    <location>
        <position position="101"/>
    </location>
    <ligand>
        <name>S-adenosyl-L-methionine</name>
        <dbReference type="ChEBI" id="CHEBI:59789"/>
    </ligand>
</feature>
<comment type="subcellular location">
    <subcellularLocation>
        <location evidence="7">Cytoplasm</location>
    </subcellularLocation>
</comment>
<evidence type="ECO:0000256" key="7">
    <source>
        <dbReference type="HAMAP-Rule" id="MF_00607"/>
    </source>
</evidence>
<proteinExistence type="inferred from homology"/>
<keyword evidence="4 7" id="KW-0808">Transferase</keyword>
<dbReference type="InterPro" id="IPR001737">
    <property type="entry name" value="KsgA/Erm"/>
</dbReference>
<evidence type="ECO:0000259" key="9">
    <source>
        <dbReference type="SMART" id="SM00650"/>
    </source>
</evidence>
<dbReference type="SMART" id="SM00650">
    <property type="entry name" value="rADc"/>
    <property type="match status" value="1"/>
</dbReference>
<dbReference type="CDD" id="cd02440">
    <property type="entry name" value="AdoMet_MTases"/>
    <property type="match status" value="1"/>
</dbReference>
<evidence type="ECO:0000256" key="8">
    <source>
        <dbReference type="PROSITE-ProRule" id="PRU01026"/>
    </source>
</evidence>
<evidence type="ECO:0000313" key="10">
    <source>
        <dbReference type="EMBL" id="PEQ25944.1"/>
    </source>
</evidence>
<dbReference type="PROSITE" id="PS01131">
    <property type="entry name" value="RRNA_A_DIMETH"/>
    <property type="match status" value="1"/>
</dbReference>
<dbReference type="Gene3D" id="3.40.50.150">
    <property type="entry name" value="Vaccinia Virus protein VP39"/>
    <property type="match status" value="1"/>
</dbReference>
<keyword evidence="11" id="KW-1185">Reference proteome</keyword>
<sequence>MSQLSDIGNIKSILSRYGFSFSKSLGQNFLVNPGVCPRMAEECGAREGVCALEIGPGIGVLTYELARRADKVAAIELDRRLLPVLEETLGEFSNVTVISGDVMKLDLRQVIQEQFGDKPVCLCANLPYYITSPVIMKVLEEKLPVDSLTVMVQKEAAQRICAEPGSRNVGAVSIAVRYYAQPEMLFQVSRGSFLPPPNVDSAVIRLKIRETPAVSVEDEAFFFQTVKAAFAQRRKTLANSLSAGLAVSKQQALETLAACEIPPNARAEELTMERFGRLSDALFRKVNCIERG</sequence>
<keyword evidence="3 7" id="KW-0489">Methyltransferase</keyword>
<dbReference type="InterPro" id="IPR020596">
    <property type="entry name" value="rRNA_Ade_Mease_Trfase_CS"/>
</dbReference>
<dbReference type="Proteomes" id="UP000220611">
    <property type="component" value="Unassembled WGS sequence"/>
</dbReference>
<keyword evidence="5 7" id="KW-0949">S-adenosyl-L-methionine</keyword>
<feature type="binding site" evidence="7 8">
    <location>
        <position position="28"/>
    </location>
    <ligand>
        <name>S-adenosyl-L-methionine</name>
        <dbReference type="ChEBI" id="CHEBI:59789"/>
    </ligand>
</feature>
<dbReference type="PANTHER" id="PTHR11727:SF7">
    <property type="entry name" value="DIMETHYLADENOSINE TRANSFERASE-RELATED"/>
    <property type="match status" value="1"/>
</dbReference>
<dbReference type="NCBIfam" id="TIGR00755">
    <property type="entry name" value="ksgA"/>
    <property type="match status" value="1"/>
</dbReference>
<dbReference type="EMBL" id="NOXF01000001">
    <property type="protein sequence ID" value="PEQ25944.1"/>
    <property type="molecule type" value="Genomic_DNA"/>
</dbReference>
<keyword evidence="1 7" id="KW-0963">Cytoplasm</keyword>
<organism evidence="10 11">
    <name type="scientific">[Clostridium] leptum DSM 753</name>
    <dbReference type="NCBI Taxonomy" id="428125"/>
    <lineage>
        <taxon>Bacteria</taxon>
        <taxon>Bacillati</taxon>
        <taxon>Bacillota</taxon>
        <taxon>Clostridia</taxon>
        <taxon>Eubacteriales</taxon>
        <taxon>Oscillospiraceae</taxon>
        <taxon>Oscillospiraceae incertae sedis</taxon>
    </lineage>
</organism>
<dbReference type="GO" id="GO:0005829">
    <property type="term" value="C:cytosol"/>
    <property type="evidence" value="ECO:0007669"/>
    <property type="project" value="TreeGrafter"/>
</dbReference>
<evidence type="ECO:0000256" key="1">
    <source>
        <dbReference type="ARBA" id="ARBA00022490"/>
    </source>
</evidence>
<dbReference type="InterPro" id="IPR023165">
    <property type="entry name" value="rRNA_Ade_diMease-like_C"/>
</dbReference>
<comment type="catalytic activity">
    <reaction evidence="7">
        <text>adenosine(1518)/adenosine(1519) in 16S rRNA + 4 S-adenosyl-L-methionine = N(6)-dimethyladenosine(1518)/N(6)-dimethyladenosine(1519) in 16S rRNA + 4 S-adenosyl-L-homocysteine + 4 H(+)</text>
        <dbReference type="Rhea" id="RHEA:19609"/>
        <dbReference type="Rhea" id="RHEA-COMP:10232"/>
        <dbReference type="Rhea" id="RHEA-COMP:10233"/>
        <dbReference type="ChEBI" id="CHEBI:15378"/>
        <dbReference type="ChEBI" id="CHEBI:57856"/>
        <dbReference type="ChEBI" id="CHEBI:59789"/>
        <dbReference type="ChEBI" id="CHEBI:74411"/>
        <dbReference type="ChEBI" id="CHEBI:74493"/>
        <dbReference type="EC" id="2.1.1.182"/>
    </reaction>
</comment>
<dbReference type="FunFam" id="3.40.50.150:FF:000023">
    <property type="entry name" value="Ribosomal RNA small subunit methyltransferase A"/>
    <property type="match status" value="1"/>
</dbReference>
<dbReference type="GO" id="GO:0003723">
    <property type="term" value="F:RNA binding"/>
    <property type="evidence" value="ECO:0007669"/>
    <property type="project" value="UniProtKB-UniRule"/>
</dbReference>
<keyword evidence="2 7" id="KW-0698">rRNA processing</keyword>
<dbReference type="PANTHER" id="PTHR11727">
    <property type="entry name" value="DIMETHYLADENOSINE TRANSFERASE"/>
    <property type="match status" value="1"/>
</dbReference>
<dbReference type="Gene3D" id="1.10.8.100">
    <property type="entry name" value="Ribosomal RNA adenine dimethylase-like, domain 2"/>
    <property type="match status" value="1"/>
</dbReference>
<evidence type="ECO:0000256" key="3">
    <source>
        <dbReference type="ARBA" id="ARBA00022603"/>
    </source>
</evidence>
<dbReference type="GO" id="GO:0052908">
    <property type="term" value="F:16S rRNA (adenine(1518)-N(6)/adenine(1519)-N(6))-dimethyltransferase activity"/>
    <property type="evidence" value="ECO:0007669"/>
    <property type="project" value="UniProtKB-EC"/>
</dbReference>
<dbReference type="HAMAP" id="MF_00607">
    <property type="entry name" value="16SrRNA_methyltr_A"/>
    <property type="match status" value="1"/>
</dbReference>
<feature type="binding site" evidence="7 8">
    <location>
        <position position="55"/>
    </location>
    <ligand>
        <name>S-adenosyl-L-methionine</name>
        <dbReference type="ChEBI" id="CHEBI:59789"/>
    </ligand>
</feature>
<dbReference type="InterPro" id="IPR020598">
    <property type="entry name" value="rRNA_Ade_methylase_Trfase_N"/>
</dbReference>
<evidence type="ECO:0000256" key="4">
    <source>
        <dbReference type="ARBA" id="ARBA00022679"/>
    </source>
</evidence>
<dbReference type="Pfam" id="PF00398">
    <property type="entry name" value="RrnaAD"/>
    <property type="match status" value="1"/>
</dbReference>
<evidence type="ECO:0000256" key="2">
    <source>
        <dbReference type="ARBA" id="ARBA00022552"/>
    </source>
</evidence>
<keyword evidence="6 7" id="KW-0694">RNA-binding</keyword>